<evidence type="ECO:0000256" key="1">
    <source>
        <dbReference type="SAM" id="Phobius"/>
    </source>
</evidence>
<dbReference type="InterPro" id="IPR035167">
    <property type="entry name" value="DUF5316"/>
</dbReference>
<organism evidence="2 3">
    <name type="scientific">Paenibacillus alba</name>
    <dbReference type="NCBI Taxonomy" id="1197127"/>
    <lineage>
        <taxon>Bacteria</taxon>
        <taxon>Bacillati</taxon>
        <taxon>Bacillota</taxon>
        <taxon>Bacilli</taxon>
        <taxon>Bacillales</taxon>
        <taxon>Paenibacillaceae</taxon>
        <taxon>Paenibacillus</taxon>
    </lineage>
</organism>
<evidence type="ECO:0000313" key="3">
    <source>
        <dbReference type="Proteomes" id="UP001338137"/>
    </source>
</evidence>
<evidence type="ECO:0000313" key="2">
    <source>
        <dbReference type="EMBL" id="MEC0232297.1"/>
    </source>
</evidence>
<reference evidence="2 3" key="1">
    <citation type="submission" date="2023-03" db="EMBL/GenBank/DDBJ databases">
        <title>Bacillus Genome Sequencing.</title>
        <authorList>
            <person name="Dunlap C."/>
        </authorList>
    </citation>
    <scope>NUCLEOTIDE SEQUENCE [LARGE SCALE GENOMIC DNA]</scope>
    <source>
        <strain evidence="2 3">BD-533</strain>
    </source>
</reference>
<protein>
    <submittedName>
        <fullName evidence="2">DUF5316 family protein</fullName>
    </submittedName>
</protein>
<dbReference type="Proteomes" id="UP001338137">
    <property type="component" value="Unassembled WGS sequence"/>
</dbReference>
<keyword evidence="1" id="KW-1133">Transmembrane helix</keyword>
<dbReference type="Pfam" id="PF17247">
    <property type="entry name" value="DUF5316"/>
    <property type="match status" value="1"/>
</dbReference>
<name>A0ABU6GDL7_9BACL</name>
<keyword evidence="1" id="KW-0812">Transmembrane</keyword>
<accession>A0ABU6GDL7</accession>
<dbReference type="EMBL" id="JARLKY010000118">
    <property type="protein sequence ID" value="MEC0232297.1"/>
    <property type="molecule type" value="Genomic_DNA"/>
</dbReference>
<comment type="caution">
    <text evidence="2">The sequence shown here is derived from an EMBL/GenBank/DDBJ whole genome shotgun (WGS) entry which is preliminary data.</text>
</comment>
<keyword evidence="1" id="KW-0472">Membrane</keyword>
<sequence>MKLLKSYLFIGFVTGLIVVLISLIMNHLPLAKTILGYFGGGLLLMGAVYSGSMVGGDRMRANTYSEDRVDRISRINVSGIFLKLGAPNLILCFVLFYLKV</sequence>
<feature type="transmembrane region" description="Helical" evidence="1">
    <location>
        <begin position="7"/>
        <end position="28"/>
    </location>
</feature>
<keyword evidence="3" id="KW-1185">Reference proteome</keyword>
<feature type="transmembrane region" description="Helical" evidence="1">
    <location>
        <begin position="34"/>
        <end position="54"/>
    </location>
</feature>
<dbReference type="RefSeq" id="WP_326076442.1">
    <property type="nucleotide sequence ID" value="NZ_JARLKY010000118.1"/>
</dbReference>
<proteinExistence type="predicted"/>
<gene>
    <name evidence="2" type="ORF">P4I72_34875</name>
</gene>
<feature type="transmembrane region" description="Helical" evidence="1">
    <location>
        <begin position="75"/>
        <end position="98"/>
    </location>
</feature>